<organism evidence="1 2">
    <name type="scientific">Trifolium medium</name>
    <dbReference type="NCBI Taxonomy" id="97028"/>
    <lineage>
        <taxon>Eukaryota</taxon>
        <taxon>Viridiplantae</taxon>
        <taxon>Streptophyta</taxon>
        <taxon>Embryophyta</taxon>
        <taxon>Tracheophyta</taxon>
        <taxon>Spermatophyta</taxon>
        <taxon>Magnoliopsida</taxon>
        <taxon>eudicotyledons</taxon>
        <taxon>Gunneridae</taxon>
        <taxon>Pentapetalae</taxon>
        <taxon>rosids</taxon>
        <taxon>fabids</taxon>
        <taxon>Fabales</taxon>
        <taxon>Fabaceae</taxon>
        <taxon>Papilionoideae</taxon>
        <taxon>50 kb inversion clade</taxon>
        <taxon>NPAAA clade</taxon>
        <taxon>Hologalegina</taxon>
        <taxon>IRL clade</taxon>
        <taxon>Trifolieae</taxon>
        <taxon>Trifolium</taxon>
    </lineage>
</organism>
<dbReference type="AlphaFoldDB" id="A0A392QPB9"/>
<name>A0A392QPB9_9FABA</name>
<keyword evidence="2" id="KW-1185">Reference proteome</keyword>
<protein>
    <submittedName>
        <fullName evidence="1">Uncharacterized protein</fullName>
    </submittedName>
</protein>
<reference evidence="1 2" key="1">
    <citation type="journal article" date="2018" name="Front. Plant Sci.">
        <title>Red Clover (Trifolium pratense) and Zigzag Clover (T. medium) - A Picture of Genomic Similarities and Differences.</title>
        <authorList>
            <person name="Dluhosova J."/>
            <person name="Istvanek J."/>
            <person name="Nedelnik J."/>
            <person name="Repkova J."/>
        </authorList>
    </citation>
    <scope>NUCLEOTIDE SEQUENCE [LARGE SCALE GENOMIC DNA]</scope>
    <source>
        <strain evidence="2">cv. 10/8</strain>
        <tissue evidence="1">Leaf</tissue>
    </source>
</reference>
<accession>A0A392QPB9</accession>
<evidence type="ECO:0000313" key="1">
    <source>
        <dbReference type="EMBL" id="MCI25386.1"/>
    </source>
</evidence>
<dbReference type="EMBL" id="LXQA010146941">
    <property type="protein sequence ID" value="MCI25386.1"/>
    <property type="molecule type" value="Genomic_DNA"/>
</dbReference>
<proteinExistence type="predicted"/>
<comment type="caution">
    <text evidence="1">The sequence shown here is derived from an EMBL/GenBank/DDBJ whole genome shotgun (WGS) entry which is preliminary data.</text>
</comment>
<dbReference type="Proteomes" id="UP000265520">
    <property type="component" value="Unassembled WGS sequence"/>
</dbReference>
<sequence length="30" mass="3218">SAACWVTRGQPGIIHIGFKNNSTSELDTTL</sequence>
<evidence type="ECO:0000313" key="2">
    <source>
        <dbReference type="Proteomes" id="UP000265520"/>
    </source>
</evidence>
<feature type="non-terminal residue" evidence="1">
    <location>
        <position position="1"/>
    </location>
</feature>